<evidence type="ECO:0000313" key="7">
    <source>
        <dbReference type="EMBL" id="KIH69834.1"/>
    </source>
</evidence>
<evidence type="ECO:0000313" key="10">
    <source>
        <dbReference type="Proteomes" id="UP000527860"/>
    </source>
</evidence>
<reference evidence="8" key="3">
    <citation type="submission" date="2022-12" db="EMBL/GenBank/DDBJ databases">
        <title>Genome analysis and biological profiling of marine Salinicoccus roseus MOSEL-ME25.</title>
        <authorList>
            <person name="Mirza F.T."/>
            <person name="Xie Y."/>
            <person name="Shinwari Z.K."/>
        </authorList>
    </citation>
    <scope>NUCLEOTIDE SEQUENCE</scope>
    <source>
        <strain evidence="8">MOSEL-ME25</strain>
    </source>
</reference>
<feature type="transmembrane region" description="Helical" evidence="5">
    <location>
        <begin position="240"/>
        <end position="265"/>
    </location>
</feature>
<evidence type="ECO:0000256" key="5">
    <source>
        <dbReference type="SAM" id="Phobius"/>
    </source>
</evidence>
<evidence type="ECO:0000256" key="1">
    <source>
        <dbReference type="ARBA" id="ARBA00004141"/>
    </source>
</evidence>
<dbReference type="GO" id="GO:0006874">
    <property type="term" value="P:intracellular calcium ion homeostasis"/>
    <property type="evidence" value="ECO:0007669"/>
    <property type="project" value="TreeGrafter"/>
</dbReference>
<feature type="transmembrane region" description="Helical" evidence="5">
    <location>
        <begin position="171"/>
        <end position="194"/>
    </location>
</feature>
<dbReference type="OrthoDB" id="9794225at2"/>
<dbReference type="InterPro" id="IPR044880">
    <property type="entry name" value="NCX_ion-bd_dom_sf"/>
</dbReference>
<feature type="domain" description="Sodium/calcium exchanger membrane region" evidence="6">
    <location>
        <begin position="3"/>
        <end position="150"/>
    </location>
</feature>
<feature type="transmembrane region" description="Helical" evidence="5">
    <location>
        <begin position="72"/>
        <end position="93"/>
    </location>
</feature>
<dbReference type="InterPro" id="IPR004837">
    <property type="entry name" value="NaCa_Exmemb"/>
</dbReference>
<evidence type="ECO:0000313" key="8">
    <source>
        <dbReference type="EMBL" id="MDB0579296.1"/>
    </source>
</evidence>
<keyword evidence="4 5" id="KW-0472">Membrane</keyword>
<comment type="subcellular location">
    <subcellularLocation>
        <location evidence="1">Membrane</location>
        <topology evidence="1">Multi-pass membrane protein</topology>
    </subcellularLocation>
</comment>
<dbReference type="NCBIfam" id="TIGR00367">
    <property type="entry name" value="calcium/sodium antiporter"/>
    <property type="match status" value="1"/>
</dbReference>
<comment type="caution">
    <text evidence="7">The sequence shown here is derived from an EMBL/GenBank/DDBJ whole genome shotgun (WGS) entry which is preliminary data.</text>
</comment>
<dbReference type="RefSeq" id="WP_040106899.1">
    <property type="nucleotide sequence ID" value="NZ_JABEVU030000001.1"/>
</dbReference>
<dbReference type="GeneID" id="77846301"/>
<dbReference type="GO" id="GO:0008273">
    <property type="term" value="F:calcium, potassium:sodium antiporter activity"/>
    <property type="evidence" value="ECO:0007669"/>
    <property type="project" value="TreeGrafter"/>
</dbReference>
<feature type="transmembrane region" description="Helical" evidence="5">
    <location>
        <begin position="300"/>
        <end position="316"/>
    </location>
</feature>
<dbReference type="PANTHER" id="PTHR10846">
    <property type="entry name" value="SODIUM/POTASSIUM/CALCIUM EXCHANGER"/>
    <property type="match status" value="1"/>
</dbReference>
<evidence type="ECO:0000256" key="4">
    <source>
        <dbReference type="ARBA" id="ARBA00023136"/>
    </source>
</evidence>
<evidence type="ECO:0000259" key="6">
    <source>
        <dbReference type="Pfam" id="PF01699"/>
    </source>
</evidence>
<gene>
    <name evidence="8" type="ORF">F7P68_0001915</name>
    <name evidence="7" type="ORF">SN16_12185</name>
</gene>
<proteinExistence type="predicted"/>
<keyword evidence="10" id="KW-1185">Reference proteome</keyword>
<dbReference type="Proteomes" id="UP000031546">
    <property type="component" value="Unassembled WGS sequence"/>
</dbReference>
<dbReference type="GO" id="GO:0005886">
    <property type="term" value="C:plasma membrane"/>
    <property type="evidence" value="ECO:0007669"/>
    <property type="project" value="TreeGrafter"/>
</dbReference>
<dbReference type="EMBL" id="JXII01000010">
    <property type="protein sequence ID" value="KIH69834.1"/>
    <property type="molecule type" value="Genomic_DNA"/>
</dbReference>
<feature type="transmembrane region" description="Helical" evidence="5">
    <location>
        <begin position="129"/>
        <end position="150"/>
    </location>
</feature>
<feature type="transmembrane region" description="Helical" evidence="5">
    <location>
        <begin position="271"/>
        <end position="288"/>
    </location>
</feature>
<dbReference type="InterPro" id="IPR004481">
    <property type="entry name" value="K/Na/Ca-exchanger"/>
</dbReference>
<keyword evidence="3 5" id="KW-1133">Transmembrane helix</keyword>
<keyword evidence="2 5" id="KW-0812">Transmembrane</keyword>
<dbReference type="Gene3D" id="1.20.1420.30">
    <property type="entry name" value="NCX, central ion-binding region"/>
    <property type="match status" value="1"/>
</dbReference>
<dbReference type="GO" id="GO:0005262">
    <property type="term" value="F:calcium channel activity"/>
    <property type="evidence" value="ECO:0007669"/>
    <property type="project" value="TreeGrafter"/>
</dbReference>
<evidence type="ECO:0000313" key="9">
    <source>
        <dbReference type="Proteomes" id="UP000031546"/>
    </source>
</evidence>
<feature type="domain" description="Sodium/calcium exchanger membrane region" evidence="6">
    <location>
        <begin position="176"/>
        <end position="315"/>
    </location>
</feature>
<accession>A0A0C2HDV3</accession>
<dbReference type="PANTHER" id="PTHR10846:SF8">
    <property type="entry name" value="INNER MEMBRANE PROTEIN YRBG"/>
    <property type="match status" value="1"/>
</dbReference>
<organism evidence="7 9">
    <name type="scientific">Salinicoccus roseus</name>
    <dbReference type="NCBI Taxonomy" id="45670"/>
    <lineage>
        <taxon>Bacteria</taxon>
        <taxon>Bacillati</taxon>
        <taxon>Bacillota</taxon>
        <taxon>Bacilli</taxon>
        <taxon>Bacillales</taxon>
        <taxon>Staphylococcaceae</taxon>
        <taxon>Salinicoccus</taxon>
    </lineage>
</organism>
<dbReference type="Pfam" id="PF01699">
    <property type="entry name" value="Na_Ca_ex"/>
    <property type="match status" value="2"/>
</dbReference>
<sequence>MVYILLIIGFILLIKGADYFVEGASNIAFKLNVSPLLIGLTIVAFGTSAPEATVSIAGALEGSAGVVLGNVIGSNIVNITLVLGITALVAPIAVKSETVRKEIPFALLAGIVLMILMADVALQGAAENILGLGDGLVILLIFSVFLYYVFEIAMKNRTEAQVEVEADAGESWLKNILLTTGGLIAIVFGGSMVVDGAIEIALALGMSETLVGLTIVAVGTSLPEIITSITAAMKNQGDIAFGNIVGSNIFNILFVAGASSTIAPLAIESKLFFDGWVMVVLTVLLLIFSRTHFRIGRKEGAVMLAAYLAYLVYIIIRN</sequence>
<dbReference type="Proteomes" id="UP000527860">
    <property type="component" value="Unassembled WGS sequence"/>
</dbReference>
<reference evidence="8" key="2">
    <citation type="submission" date="2020-04" db="EMBL/GenBank/DDBJ databases">
        <authorList>
            <person name="Tanveer F."/>
            <person name="Xie Y."/>
            <person name="Shinwari Z.K."/>
        </authorList>
    </citation>
    <scope>NUCLEOTIDE SEQUENCE</scope>
    <source>
        <strain evidence="8">MOSEL-ME25</strain>
    </source>
</reference>
<dbReference type="EMBL" id="JABEVU030000001">
    <property type="protein sequence ID" value="MDB0579296.1"/>
    <property type="molecule type" value="Genomic_DNA"/>
</dbReference>
<evidence type="ECO:0000256" key="3">
    <source>
        <dbReference type="ARBA" id="ARBA00022989"/>
    </source>
</evidence>
<reference evidence="7 9" key="1">
    <citation type="submission" date="2015-01" db="EMBL/GenBank/DDBJ databases">
        <title>Genome sequences of high lactate-tolerant strain Salinicoccus roseus W12 with industrial interest.</title>
        <authorList>
            <person name="Wang H."/>
            <person name="Yu B."/>
        </authorList>
    </citation>
    <scope>NUCLEOTIDE SEQUENCE [LARGE SCALE GENOMIC DNA]</scope>
    <source>
        <strain evidence="7 9">W12</strain>
    </source>
</reference>
<dbReference type="AlphaFoldDB" id="A0A0C2HDV3"/>
<evidence type="ECO:0000256" key="2">
    <source>
        <dbReference type="ARBA" id="ARBA00022692"/>
    </source>
</evidence>
<name>A0A0C2HDV3_9STAP</name>
<protein>
    <submittedName>
        <fullName evidence="8">Calcium/sodium antiporter</fullName>
    </submittedName>
    <submittedName>
        <fullName evidence="7">Sodium:proton exchanger</fullName>
    </submittedName>
</protein>
<feature type="transmembrane region" description="Helical" evidence="5">
    <location>
        <begin position="105"/>
        <end position="123"/>
    </location>
</feature>
<dbReference type="STRING" id="45670.SN16_12185"/>